<dbReference type="GeneID" id="112919573"/>
<dbReference type="Pfam" id="PF00167">
    <property type="entry name" value="FGF"/>
    <property type="match status" value="1"/>
</dbReference>
<sequence length="203" mass="21537">MSLSFLLLLFLSHLILSAWAHGEKHLAPKGQPGPAATGRNPGGAGGSRASRGTTSSSSSSVSAPRGASPGHRGSGLEQGSFQWSPSGRRTGSLYCRVGIGFHLQIYPDGKVNGSHEANLLSILEIFAVSQGIVGIRGVFSNKFLAMSKKGKLHASGSQIPTIQVFSAFFMRKKVSGLLKMYWESMRVGVDASLIAVRVRQSLR</sequence>
<evidence type="ECO:0000256" key="4">
    <source>
        <dbReference type="SAM" id="MobiDB-lite"/>
    </source>
</evidence>
<evidence type="ECO:0000256" key="3">
    <source>
        <dbReference type="RuleBase" id="RU049442"/>
    </source>
</evidence>
<dbReference type="PANTHER" id="PTHR11486">
    <property type="entry name" value="FIBROBLAST GROWTH FACTOR"/>
    <property type="match status" value="1"/>
</dbReference>
<keyword evidence="3" id="KW-0732">Signal</keyword>
<dbReference type="Proteomes" id="UP001652641">
    <property type="component" value="Unplaced"/>
</dbReference>
<evidence type="ECO:0000313" key="6">
    <source>
        <dbReference type="RefSeq" id="XP_072601638.1"/>
    </source>
</evidence>
<dbReference type="RefSeq" id="XP_072601638.1">
    <property type="nucleotide sequence ID" value="XM_072745537.1"/>
</dbReference>
<comment type="similarity">
    <text evidence="1 3">Belongs to the heparin-binding growth factors family.</text>
</comment>
<organism evidence="5 6">
    <name type="scientific">Vulpes vulpes</name>
    <name type="common">Red fox</name>
    <dbReference type="NCBI Taxonomy" id="9627"/>
    <lineage>
        <taxon>Eukaryota</taxon>
        <taxon>Metazoa</taxon>
        <taxon>Chordata</taxon>
        <taxon>Craniata</taxon>
        <taxon>Vertebrata</taxon>
        <taxon>Euteleostomi</taxon>
        <taxon>Mammalia</taxon>
        <taxon>Eutheria</taxon>
        <taxon>Laurasiatheria</taxon>
        <taxon>Carnivora</taxon>
        <taxon>Caniformia</taxon>
        <taxon>Canidae</taxon>
        <taxon>Vulpes</taxon>
    </lineage>
</organism>
<dbReference type="SUPFAM" id="SSF50353">
    <property type="entry name" value="Cytokine"/>
    <property type="match status" value="1"/>
</dbReference>
<evidence type="ECO:0000256" key="2">
    <source>
        <dbReference type="ARBA" id="ARBA00023030"/>
    </source>
</evidence>
<dbReference type="Gene3D" id="2.80.10.50">
    <property type="match status" value="1"/>
</dbReference>
<feature type="region of interest" description="Disordered" evidence="4">
    <location>
        <begin position="26"/>
        <end position="84"/>
    </location>
</feature>
<accession>A0ABM4ZGH2</accession>
<evidence type="ECO:0000256" key="1">
    <source>
        <dbReference type="ARBA" id="ARBA00007936"/>
    </source>
</evidence>
<keyword evidence="5" id="KW-1185">Reference proteome</keyword>
<gene>
    <name evidence="6" type="primary">FGF5</name>
</gene>
<dbReference type="PRINTS" id="PR00263">
    <property type="entry name" value="HBGFFGF"/>
</dbReference>
<name>A0ABM4ZGH2_VULVU</name>
<dbReference type="SMART" id="SM00442">
    <property type="entry name" value="FGF"/>
    <property type="match status" value="1"/>
</dbReference>
<feature type="compositionally biased region" description="Low complexity" evidence="4">
    <location>
        <begin position="47"/>
        <end position="70"/>
    </location>
</feature>
<protein>
    <recommendedName>
        <fullName evidence="3">Fibroblast growth factor</fullName>
        <shortName evidence="3">FGF</shortName>
    </recommendedName>
</protein>
<dbReference type="InterPro" id="IPR002209">
    <property type="entry name" value="Fibroblast_GF_fam"/>
</dbReference>
<feature type="chain" id="PRO_5044988312" description="Fibroblast growth factor" evidence="3">
    <location>
        <begin position="21"/>
        <end position="203"/>
    </location>
</feature>
<keyword evidence="2" id="KW-0339">Growth factor</keyword>
<proteinExistence type="inferred from homology"/>
<dbReference type="InterPro" id="IPR008996">
    <property type="entry name" value="IL1/FGF"/>
</dbReference>
<evidence type="ECO:0000313" key="5">
    <source>
        <dbReference type="Proteomes" id="UP001652641"/>
    </source>
</evidence>
<reference evidence="6" key="1">
    <citation type="submission" date="2025-08" db="UniProtKB">
        <authorList>
            <consortium name="RefSeq"/>
        </authorList>
    </citation>
    <scope>IDENTIFICATION</scope>
    <source>
        <tissue evidence="6">Cell line</tissue>
    </source>
</reference>
<feature type="signal peptide" evidence="3">
    <location>
        <begin position="1"/>
        <end position="20"/>
    </location>
</feature>